<evidence type="ECO:0000256" key="5">
    <source>
        <dbReference type="ARBA" id="ARBA00022776"/>
    </source>
</evidence>
<keyword evidence="5" id="KW-0498">Mitosis</keyword>
<evidence type="ECO:0000256" key="2">
    <source>
        <dbReference type="ARBA" id="ARBA00008643"/>
    </source>
</evidence>
<protein>
    <submittedName>
        <fullName evidence="11">Protein MIS12</fullName>
    </submittedName>
</protein>
<evidence type="ECO:0000256" key="8">
    <source>
        <dbReference type="ARBA" id="ARBA00023306"/>
    </source>
</evidence>
<evidence type="ECO:0000313" key="11">
    <source>
        <dbReference type="EMBL" id="GJS73731.1"/>
    </source>
</evidence>
<accession>A0ABQ4Y8R2</accession>
<reference evidence="11" key="2">
    <citation type="submission" date="2022-01" db="EMBL/GenBank/DDBJ databases">
        <authorList>
            <person name="Yamashiro T."/>
            <person name="Shiraishi A."/>
            <person name="Satake H."/>
            <person name="Nakayama K."/>
        </authorList>
    </citation>
    <scope>NUCLEOTIDE SEQUENCE</scope>
</reference>
<feature type="coiled-coil region" evidence="10">
    <location>
        <begin position="124"/>
        <end position="158"/>
    </location>
</feature>
<comment type="similarity">
    <text evidence="2">Belongs to the mis12 family.</text>
</comment>
<evidence type="ECO:0000256" key="9">
    <source>
        <dbReference type="ARBA" id="ARBA00023328"/>
    </source>
</evidence>
<evidence type="ECO:0000256" key="10">
    <source>
        <dbReference type="SAM" id="Coils"/>
    </source>
</evidence>
<evidence type="ECO:0000256" key="7">
    <source>
        <dbReference type="ARBA" id="ARBA00023054"/>
    </source>
</evidence>
<dbReference type="EMBL" id="BQNB010010176">
    <property type="protein sequence ID" value="GJS73731.1"/>
    <property type="molecule type" value="Genomic_DNA"/>
</dbReference>
<evidence type="ECO:0000256" key="3">
    <source>
        <dbReference type="ARBA" id="ARBA00022454"/>
    </source>
</evidence>
<evidence type="ECO:0000256" key="1">
    <source>
        <dbReference type="ARBA" id="ARBA00004629"/>
    </source>
</evidence>
<dbReference type="Pfam" id="PF05859">
    <property type="entry name" value="Mis12"/>
    <property type="match status" value="1"/>
</dbReference>
<dbReference type="Proteomes" id="UP001151760">
    <property type="component" value="Unassembled WGS sequence"/>
</dbReference>
<comment type="caution">
    <text evidence="11">The sequence shown here is derived from an EMBL/GenBank/DDBJ whole genome shotgun (WGS) entry which is preliminary data.</text>
</comment>
<keyword evidence="7 10" id="KW-0175">Coiled coil</keyword>
<dbReference type="InterPro" id="IPR008685">
    <property type="entry name" value="Centromere_Mis12"/>
</dbReference>
<name>A0ABQ4Y8R2_9ASTR</name>
<reference evidence="11" key="1">
    <citation type="journal article" date="2022" name="Int. J. Mol. Sci.">
        <title>Draft Genome of Tanacetum Coccineum: Genomic Comparison of Closely Related Tanacetum-Family Plants.</title>
        <authorList>
            <person name="Yamashiro T."/>
            <person name="Shiraishi A."/>
            <person name="Nakayama K."/>
            <person name="Satake H."/>
        </authorList>
    </citation>
    <scope>NUCLEOTIDE SEQUENCE</scope>
</reference>
<proteinExistence type="inferred from homology"/>
<keyword evidence="8" id="KW-0131">Cell cycle</keyword>
<feature type="non-terminal residue" evidence="11">
    <location>
        <position position="1"/>
    </location>
</feature>
<evidence type="ECO:0000313" key="12">
    <source>
        <dbReference type="Proteomes" id="UP001151760"/>
    </source>
</evidence>
<gene>
    <name evidence="11" type="ORF">Tco_0706572</name>
</gene>
<keyword evidence="3" id="KW-0158">Chromosome</keyword>
<keyword evidence="4" id="KW-0132">Cell division</keyword>
<keyword evidence="9" id="KW-0137">Centromere</keyword>
<organism evidence="11 12">
    <name type="scientific">Tanacetum coccineum</name>
    <dbReference type="NCBI Taxonomy" id="301880"/>
    <lineage>
        <taxon>Eukaryota</taxon>
        <taxon>Viridiplantae</taxon>
        <taxon>Streptophyta</taxon>
        <taxon>Embryophyta</taxon>
        <taxon>Tracheophyta</taxon>
        <taxon>Spermatophyta</taxon>
        <taxon>Magnoliopsida</taxon>
        <taxon>eudicotyledons</taxon>
        <taxon>Gunneridae</taxon>
        <taxon>Pentapetalae</taxon>
        <taxon>asterids</taxon>
        <taxon>campanulids</taxon>
        <taxon>Asterales</taxon>
        <taxon>Asteraceae</taxon>
        <taxon>Asteroideae</taxon>
        <taxon>Anthemideae</taxon>
        <taxon>Anthemidinae</taxon>
        <taxon>Tanacetum</taxon>
    </lineage>
</organism>
<comment type="subcellular location">
    <subcellularLocation>
        <location evidence="1">Chromosome</location>
        <location evidence="1">Centromere</location>
        <location evidence="1">Kinetochore</location>
    </subcellularLocation>
</comment>
<dbReference type="PANTHER" id="PTHR14527">
    <property type="entry name" value="PROTEIN MIS12 HOMOLOG"/>
    <property type="match status" value="1"/>
</dbReference>
<evidence type="ECO:0000256" key="6">
    <source>
        <dbReference type="ARBA" id="ARBA00022838"/>
    </source>
</evidence>
<keyword evidence="6" id="KW-0995">Kinetochore</keyword>
<keyword evidence="12" id="KW-1185">Reference proteome</keyword>
<sequence length="287" mass="32644">EGETRLQMEGSESEAIFDSLNLNPQLFINATLNIVDDLIDSAFEHLHSEVLAQLKIEGSKRAEDLTKGLDYIRYMIQSSLDKRLSTWEKYYCFLHIFTVPEGFSLLKDDEASAGDLMDVDAVGNSDLDAQLDSLRTQLALAEQESAGLKKEIQMLERQSVINIHQAALMNDVTKLSDQISADDAFKEVQIFATELHKKLKKVNTGRAGDIERLRLERMRLCNVDPSRMISGNVLVRTEICSCIARTSPQCCRDSEEYMNFFLDLLPSESIDEFYDQKKTLEHDNMDM</sequence>
<evidence type="ECO:0000256" key="4">
    <source>
        <dbReference type="ARBA" id="ARBA00022618"/>
    </source>
</evidence>
<dbReference type="PANTHER" id="PTHR14527:SF2">
    <property type="entry name" value="PROTEIN MIS12 HOMOLOG"/>
    <property type="match status" value="1"/>
</dbReference>